<protein>
    <submittedName>
        <fullName evidence="3">DUF4097 and DUF4098 domain-containing protein YvlB</fullName>
    </submittedName>
</protein>
<comment type="caution">
    <text evidence="3">The sequence shown here is derived from an EMBL/GenBank/DDBJ whole genome shotgun (WGS) entry which is preliminary data.</text>
</comment>
<reference evidence="3 4" key="1">
    <citation type="submission" date="2024-06" db="EMBL/GenBank/DDBJ databases">
        <title>Genomic Encyclopedia of Type Strains, Phase IV (KMG-IV): sequencing the most valuable type-strain genomes for metagenomic binning, comparative biology and taxonomic classification.</title>
        <authorList>
            <person name="Goeker M."/>
        </authorList>
    </citation>
    <scope>NUCLEOTIDE SEQUENCE [LARGE SCALE GENOMIC DNA]</scope>
    <source>
        <strain evidence="3 4">DSM 26128</strain>
    </source>
</reference>
<sequence length="351" mass="38889">MDKKAFLEELQRELGRLPAEERTDILQDLDEYFEEGMREGKSEQDIAASLGKADEIARDILSAYPEYAAAEQEAVTGRQDARYELVRLGQKEYSRVVADLRVGELKLMPSDDAVTRFELIGDQSEVKFDADVTDDQLLISLKGNPTLTSWFRRSVSRPVRLVAHLPKKLYESMRLQTANGIISAENLLSKTLTAESRNGRIGMRACAFGTLSARTDNGRIEMSKIEADSFAAVTDNGRIELSDIRADHLAAETDNGRITLSDINGNVTAKTDNGRIELSADHLDRNIHLKTANGSIRVLTRIMPQDAVIRVRSTHAKPDIFGSSESEQSFGSGSHTVRLETDNGHISIQQG</sequence>
<evidence type="ECO:0000313" key="4">
    <source>
        <dbReference type="Proteomes" id="UP001549099"/>
    </source>
</evidence>
<accession>A0ABV2GCF8</accession>
<evidence type="ECO:0000259" key="2">
    <source>
        <dbReference type="Pfam" id="PF13349"/>
    </source>
</evidence>
<dbReference type="PANTHER" id="PTHR34094">
    <property type="match status" value="1"/>
</dbReference>
<dbReference type="EMBL" id="JBEPLW010000014">
    <property type="protein sequence ID" value="MET3575974.1"/>
    <property type="molecule type" value="Genomic_DNA"/>
</dbReference>
<dbReference type="Pfam" id="PF13349">
    <property type="entry name" value="DUF4097"/>
    <property type="match status" value="1"/>
</dbReference>
<organism evidence="3 4">
    <name type="scientific">Bhargavaea ullalensis</name>
    <dbReference type="NCBI Taxonomy" id="1265685"/>
    <lineage>
        <taxon>Bacteria</taxon>
        <taxon>Bacillati</taxon>
        <taxon>Bacillota</taxon>
        <taxon>Bacilli</taxon>
        <taxon>Bacillales</taxon>
        <taxon>Caryophanaceae</taxon>
        <taxon>Bhargavaea</taxon>
    </lineage>
</organism>
<feature type="domain" description="DUF4097" evidence="2">
    <location>
        <begin position="132"/>
        <end position="348"/>
    </location>
</feature>
<feature type="region of interest" description="Disordered" evidence="1">
    <location>
        <begin position="319"/>
        <end position="351"/>
    </location>
</feature>
<proteinExistence type="predicted"/>
<evidence type="ECO:0000256" key="1">
    <source>
        <dbReference type="SAM" id="MobiDB-lite"/>
    </source>
</evidence>
<dbReference type="Proteomes" id="UP001549099">
    <property type="component" value="Unassembled WGS sequence"/>
</dbReference>
<dbReference type="Pfam" id="PF22564">
    <property type="entry name" value="HAAS"/>
    <property type="match status" value="1"/>
</dbReference>
<feature type="compositionally biased region" description="Low complexity" evidence="1">
    <location>
        <begin position="321"/>
        <end position="334"/>
    </location>
</feature>
<keyword evidence="4" id="KW-1185">Reference proteome</keyword>
<dbReference type="PANTHER" id="PTHR34094:SF1">
    <property type="entry name" value="PROTEIN FAM185A"/>
    <property type="match status" value="1"/>
</dbReference>
<dbReference type="Gene3D" id="2.160.20.120">
    <property type="match status" value="1"/>
</dbReference>
<name>A0ABV2GCF8_9BACL</name>
<gene>
    <name evidence="3" type="ORF">ABID49_001881</name>
</gene>
<dbReference type="InterPro" id="IPR025164">
    <property type="entry name" value="Toastrack_DUF4097"/>
</dbReference>
<dbReference type="RefSeq" id="WP_354197603.1">
    <property type="nucleotide sequence ID" value="NZ_JBEPLW010000014.1"/>
</dbReference>
<evidence type="ECO:0000313" key="3">
    <source>
        <dbReference type="EMBL" id="MET3575974.1"/>
    </source>
</evidence>